<name>A0ABN2H322_9MICO</name>
<dbReference type="Pfam" id="PF25547">
    <property type="entry name" value="WXG100_2"/>
    <property type="match status" value="1"/>
</dbReference>
<organism evidence="2 3">
    <name type="scientific">Microbacterium lacus</name>
    <dbReference type="NCBI Taxonomy" id="415217"/>
    <lineage>
        <taxon>Bacteria</taxon>
        <taxon>Bacillati</taxon>
        <taxon>Actinomycetota</taxon>
        <taxon>Actinomycetes</taxon>
        <taxon>Micrococcales</taxon>
        <taxon>Microbacteriaceae</taxon>
        <taxon>Microbacterium</taxon>
    </lineage>
</organism>
<dbReference type="Proteomes" id="UP001500596">
    <property type="component" value="Unassembled WGS sequence"/>
</dbReference>
<evidence type="ECO:0000313" key="2">
    <source>
        <dbReference type="EMBL" id="GAA1680710.1"/>
    </source>
</evidence>
<keyword evidence="3" id="KW-1185">Reference proteome</keyword>
<proteinExistence type="predicted"/>
<dbReference type="EMBL" id="BAAAPK010000001">
    <property type="protein sequence ID" value="GAA1680710.1"/>
    <property type="molecule type" value="Genomic_DNA"/>
</dbReference>
<feature type="domain" description="Outer membrane channel protein CpnT-like N-terminal" evidence="1">
    <location>
        <begin position="11"/>
        <end position="133"/>
    </location>
</feature>
<sequence>MGMMLPNELVWVMEKLGFEWPDIDEDEVRKGAVLVRNLGHDLETAIQAIDSRMNGDVAAAMRGQAGPAVVSAWNTNRSQNIQKLVDIMPPAAMAMDIGAEAILALKMKVIVDVTTTMIALVAMLTNPVSALGAGPMLLIKKKLLNAAVDIAVEQLLNQLLPMAIEPMSEQLPAVVDAILDAPMVEATAGDSDEFYADLQALQEAQTAMKLHGADIQTVTSTFFVEFSALDFGGDV</sequence>
<accession>A0ABN2H322</accession>
<evidence type="ECO:0000259" key="1">
    <source>
        <dbReference type="Pfam" id="PF25547"/>
    </source>
</evidence>
<reference evidence="2 3" key="1">
    <citation type="journal article" date="2019" name="Int. J. Syst. Evol. Microbiol.">
        <title>The Global Catalogue of Microorganisms (GCM) 10K type strain sequencing project: providing services to taxonomists for standard genome sequencing and annotation.</title>
        <authorList>
            <consortium name="The Broad Institute Genomics Platform"/>
            <consortium name="The Broad Institute Genome Sequencing Center for Infectious Disease"/>
            <person name="Wu L."/>
            <person name="Ma J."/>
        </authorList>
    </citation>
    <scope>NUCLEOTIDE SEQUENCE [LARGE SCALE GENOMIC DNA]</scope>
    <source>
        <strain evidence="2 3">JCM 15575</strain>
    </source>
</reference>
<evidence type="ECO:0000313" key="3">
    <source>
        <dbReference type="Proteomes" id="UP001500596"/>
    </source>
</evidence>
<protein>
    <recommendedName>
        <fullName evidence="1">Outer membrane channel protein CpnT-like N-terminal domain-containing protein</fullName>
    </recommendedName>
</protein>
<gene>
    <name evidence="2" type="ORF">GCM10009807_25830</name>
</gene>
<dbReference type="InterPro" id="IPR057746">
    <property type="entry name" value="CpnT-like_N"/>
</dbReference>
<comment type="caution">
    <text evidence="2">The sequence shown here is derived from an EMBL/GenBank/DDBJ whole genome shotgun (WGS) entry which is preliminary data.</text>
</comment>